<feature type="transmembrane region" description="Helical" evidence="15">
    <location>
        <begin position="75"/>
        <end position="98"/>
    </location>
</feature>
<dbReference type="SUPFAM" id="SSF56112">
    <property type="entry name" value="Protein kinase-like (PK-like)"/>
    <property type="match status" value="1"/>
</dbReference>
<reference evidence="18" key="1">
    <citation type="journal article" date="2013" name="Science">
        <title>Comparative analysis of bat genomes provides insight into the evolution of flight and immunity.</title>
        <authorList>
            <person name="Zhang G."/>
            <person name="Cowled C."/>
            <person name="Shi Z."/>
            <person name="Huang Z."/>
            <person name="Bishop-Lilly K.A."/>
            <person name="Fang X."/>
            <person name="Wynne J.W."/>
            <person name="Xiong Z."/>
            <person name="Baker M.L."/>
            <person name="Zhao W."/>
            <person name="Tachedjian M."/>
            <person name="Zhu Y."/>
            <person name="Zhou P."/>
            <person name="Jiang X."/>
            <person name="Ng J."/>
            <person name="Yang L."/>
            <person name="Wu L."/>
            <person name="Xiao J."/>
            <person name="Feng Y."/>
            <person name="Chen Y."/>
            <person name="Sun X."/>
            <person name="Zhang Y."/>
            <person name="Marsh G.A."/>
            <person name="Crameri G."/>
            <person name="Broder C.C."/>
            <person name="Frey K.G."/>
            <person name="Wang L.F."/>
            <person name="Wang J."/>
        </authorList>
    </citation>
    <scope>NUCLEOTIDE SEQUENCE [LARGE SCALE GENOMIC DNA]</scope>
</reference>
<dbReference type="GO" id="GO:0043235">
    <property type="term" value="C:receptor complex"/>
    <property type="evidence" value="ECO:0007669"/>
    <property type="project" value="TreeGrafter"/>
</dbReference>
<sequence>MQVCSKPDSGPTVPQQQHNPLQKVKSHGPHEESGSLLPGFRVRYMRTAAAKSLQLDSSCIEHLPPGVVWHQQYEIIIIPAFLVGATLIILGVILWLFIREQRAQQQSPGLQGIAPVPPFRGQNGEAGGHEGSVFVPLKETSVESLLQTSTHALAKLQIPREQLSEVLEWIYNGSCGAIYRTKMYPGDPAKSKDIVLKVLKEPARLCEIQDFLGRIQFYQHLGKHQNLVQLEGCCTEREPLYMVLEDVAQGDLLNFLWTCRRDVMTMDGLLYDLTEKQIYHIGKQVLLALCCLEDLLRDPAVMLPEGHLLSFGGIDVDEVGVVLSPFPITDLEEDLDEAEEFLQDKHLFHGDVAARNILIQCDLTAKLCGLGLAYEVHTQGAITSTRTVPLKWLAPERLLLRPADIRGDIWSFGILLYEMVTLGAPPYPEVPPVSILQHLQRGKIMKRPSSCTQTMYSLMKSCWRWKEDKRPSVRELCSRLETASRTADDKAVLQVPELVVPELYAAVAGIGVKSLSYSYSVL</sequence>
<dbReference type="GO" id="GO:0005886">
    <property type="term" value="C:plasma membrane"/>
    <property type="evidence" value="ECO:0007669"/>
    <property type="project" value="TreeGrafter"/>
</dbReference>
<keyword evidence="4 15" id="KW-0812">Transmembrane</keyword>
<evidence type="ECO:0000313" key="17">
    <source>
        <dbReference type="EMBL" id="ELK30488.1"/>
    </source>
</evidence>
<dbReference type="GO" id="GO:0004714">
    <property type="term" value="F:transmembrane receptor protein tyrosine kinase activity"/>
    <property type="evidence" value="ECO:0007669"/>
    <property type="project" value="TreeGrafter"/>
</dbReference>
<evidence type="ECO:0000256" key="15">
    <source>
        <dbReference type="SAM" id="Phobius"/>
    </source>
</evidence>
<dbReference type="FunFam" id="1.10.510.10:FF:000450">
    <property type="entry name" value="Tyrosine-protein kinase STYK1"/>
    <property type="match status" value="1"/>
</dbReference>
<dbReference type="AlphaFoldDB" id="L5LYF8"/>
<name>L5LYF8_MYODS</name>
<evidence type="ECO:0000256" key="6">
    <source>
        <dbReference type="ARBA" id="ARBA00022777"/>
    </source>
</evidence>
<dbReference type="GO" id="GO:0004715">
    <property type="term" value="F:non-membrane spanning protein tyrosine kinase activity"/>
    <property type="evidence" value="ECO:0007669"/>
    <property type="project" value="UniProtKB-EC"/>
</dbReference>
<comment type="subcellular location">
    <subcellularLocation>
        <location evidence="1">Membrane</location>
        <topology evidence="1">Single-pass membrane protein</topology>
    </subcellularLocation>
</comment>
<dbReference type="Pfam" id="PF07714">
    <property type="entry name" value="PK_Tyr_Ser-Thr"/>
    <property type="match status" value="1"/>
</dbReference>
<dbReference type="FunFam" id="3.30.200.20:FF:000442">
    <property type="entry name" value="Serine/threonine/tyrosine kinase 1"/>
    <property type="match status" value="1"/>
</dbReference>
<dbReference type="PROSITE" id="PS00109">
    <property type="entry name" value="PROTEIN_KINASE_TYR"/>
    <property type="match status" value="1"/>
</dbReference>
<dbReference type="InterPro" id="IPR000719">
    <property type="entry name" value="Prot_kinase_dom"/>
</dbReference>
<evidence type="ECO:0000313" key="18">
    <source>
        <dbReference type="Proteomes" id="UP000010556"/>
    </source>
</evidence>
<proteinExistence type="predicted"/>
<dbReference type="Gene3D" id="3.30.200.20">
    <property type="entry name" value="Phosphorylase Kinase, domain 1"/>
    <property type="match status" value="1"/>
</dbReference>
<dbReference type="InterPro" id="IPR011009">
    <property type="entry name" value="Kinase-like_dom_sf"/>
</dbReference>
<accession>L5LYF8</accession>
<organism evidence="17 18">
    <name type="scientific">Myotis davidii</name>
    <name type="common">David's myotis</name>
    <dbReference type="NCBI Taxonomy" id="225400"/>
    <lineage>
        <taxon>Eukaryota</taxon>
        <taxon>Metazoa</taxon>
        <taxon>Chordata</taxon>
        <taxon>Craniata</taxon>
        <taxon>Vertebrata</taxon>
        <taxon>Euteleostomi</taxon>
        <taxon>Mammalia</taxon>
        <taxon>Eutheria</taxon>
        <taxon>Laurasiatheria</taxon>
        <taxon>Chiroptera</taxon>
        <taxon>Yangochiroptera</taxon>
        <taxon>Vespertilionidae</taxon>
        <taxon>Myotis</taxon>
    </lineage>
</organism>
<dbReference type="EMBL" id="KB106866">
    <property type="protein sequence ID" value="ELK30488.1"/>
    <property type="molecule type" value="Genomic_DNA"/>
</dbReference>
<evidence type="ECO:0000256" key="1">
    <source>
        <dbReference type="ARBA" id="ARBA00004167"/>
    </source>
</evidence>
<evidence type="ECO:0000256" key="3">
    <source>
        <dbReference type="ARBA" id="ARBA00022679"/>
    </source>
</evidence>
<evidence type="ECO:0000256" key="7">
    <source>
        <dbReference type="ARBA" id="ARBA00022840"/>
    </source>
</evidence>
<keyword evidence="9 15" id="KW-0472">Membrane</keyword>
<dbReference type="GO" id="GO:0005524">
    <property type="term" value="F:ATP binding"/>
    <property type="evidence" value="ECO:0007669"/>
    <property type="project" value="UniProtKB-KW"/>
</dbReference>
<evidence type="ECO:0000256" key="2">
    <source>
        <dbReference type="ARBA" id="ARBA00011903"/>
    </source>
</evidence>
<dbReference type="InterPro" id="IPR050122">
    <property type="entry name" value="RTK"/>
</dbReference>
<keyword evidence="18" id="KW-1185">Reference proteome</keyword>
<evidence type="ECO:0000259" key="16">
    <source>
        <dbReference type="PROSITE" id="PS50011"/>
    </source>
</evidence>
<feature type="domain" description="Protein kinase" evidence="16">
    <location>
        <begin position="164"/>
        <end position="493"/>
    </location>
</feature>
<evidence type="ECO:0000256" key="10">
    <source>
        <dbReference type="ARBA" id="ARBA00023137"/>
    </source>
</evidence>
<dbReference type="InterPro" id="IPR008266">
    <property type="entry name" value="Tyr_kinase_AS"/>
</dbReference>
<evidence type="ECO:0000256" key="11">
    <source>
        <dbReference type="ARBA" id="ARBA00069128"/>
    </source>
</evidence>
<keyword evidence="6 17" id="KW-0418">Kinase</keyword>
<evidence type="ECO:0000256" key="14">
    <source>
        <dbReference type="SAM" id="MobiDB-lite"/>
    </source>
</evidence>
<dbReference type="Gene3D" id="1.10.510.10">
    <property type="entry name" value="Transferase(Phosphotransferase) domain 1"/>
    <property type="match status" value="1"/>
</dbReference>
<gene>
    <name evidence="17" type="ORF">MDA_GLEAN10001948</name>
</gene>
<keyword evidence="3" id="KW-0808">Transferase</keyword>
<protein>
    <recommendedName>
        <fullName evidence="11">Tyrosine-protein kinase STYK1</fullName>
        <ecNumber evidence="2">2.7.10.2</ecNumber>
    </recommendedName>
    <alternativeName>
        <fullName evidence="13">Novel oncogene with kinase domain</fullName>
    </alternativeName>
    <alternativeName>
        <fullName evidence="12">Serine/threonine/tyrosine kinase 1</fullName>
    </alternativeName>
</protein>
<evidence type="ECO:0000256" key="8">
    <source>
        <dbReference type="ARBA" id="ARBA00022989"/>
    </source>
</evidence>
<keyword evidence="5" id="KW-0547">Nucleotide-binding</keyword>
<dbReference type="EC" id="2.7.10.2" evidence="2"/>
<evidence type="ECO:0000256" key="12">
    <source>
        <dbReference type="ARBA" id="ARBA00077455"/>
    </source>
</evidence>
<keyword evidence="7" id="KW-0067">ATP-binding</keyword>
<evidence type="ECO:0000256" key="13">
    <source>
        <dbReference type="ARBA" id="ARBA00077789"/>
    </source>
</evidence>
<dbReference type="PANTHER" id="PTHR24416">
    <property type="entry name" value="TYROSINE-PROTEIN KINASE RECEPTOR"/>
    <property type="match status" value="1"/>
</dbReference>
<evidence type="ECO:0000256" key="4">
    <source>
        <dbReference type="ARBA" id="ARBA00022692"/>
    </source>
</evidence>
<feature type="region of interest" description="Disordered" evidence="14">
    <location>
        <begin position="1"/>
        <end position="36"/>
    </location>
</feature>
<dbReference type="PANTHER" id="PTHR24416:SF631">
    <property type="entry name" value="SERINE_THREONINE_TYROSINE KINASE 1"/>
    <property type="match status" value="1"/>
</dbReference>
<dbReference type="GO" id="GO:0007169">
    <property type="term" value="P:cell surface receptor protein tyrosine kinase signaling pathway"/>
    <property type="evidence" value="ECO:0007669"/>
    <property type="project" value="TreeGrafter"/>
</dbReference>
<evidence type="ECO:0000256" key="9">
    <source>
        <dbReference type="ARBA" id="ARBA00023136"/>
    </source>
</evidence>
<keyword evidence="10" id="KW-0829">Tyrosine-protein kinase</keyword>
<dbReference type="InterPro" id="IPR001245">
    <property type="entry name" value="Ser-Thr/Tyr_kinase_cat_dom"/>
</dbReference>
<dbReference type="Proteomes" id="UP000010556">
    <property type="component" value="Unassembled WGS sequence"/>
</dbReference>
<keyword evidence="8 15" id="KW-1133">Transmembrane helix</keyword>
<evidence type="ECO:0000256" key="5">
    <source>
        <dbReference type="ARBA" id="ARBA00022741"/>
    </source>
</evidence>
<dbReference type="PROSITE" id="PS50011">
    <property type="entry name" value="PROTEIN_KINASE_DOM"/>
    <property type="match status" value="1"/>
</dbReference>